<dbReference type="Pfam" id="PF13812">
    <property type="entry name" value="PPR_3"/>
    <property type="match status" value="2"/>
</dbReference>
<evidence type="ECO:0008006" key="10">
    <source>
        <dbReference type="Google" id="ProtNLM"/>
    </source>
</evidence>
<evidence type="ECO:0000256" key="2">
    <source>
        <dbReference type="ARBA" id="ARBA00007626"/>
    </source>
</evidence>
<evidence type="ECO:0000256" key="1">
    <source>
        <dbReference type="ARBA" id="ARBA00004141"/>
    </source>
</evidence>
<dbReference type="PROSITE" id="PS50920">
    <property type="entry name" value="SOLCAR"/>
    <property type="match status" value="1"/>
</dbReference>
<feature type="repeat" description="PPR" evidence="7">
    <location>
        <begin position="895"/>
        <end position="929"/>
    </location>
</feature>
<keyword evidence="9" id="KW-1185">Reference proteome</keyword>
<comment type="caution">
    <text evidence="8">The sequence shown here is derived from an EMBL/GenBank/DDBJ whole genome shotgun (WGS) entry which is preliminary data.</text>
</comment>
<sequence length="1066" mass="120603">MESNGVPRDVHSYSIYMDILTKSGKPWKAIKIYKEMKRKDIKLDIVAYNIVLQSVGVCDGADASIQLYRDMLEAGLQPNIVTYNTIIKLLGEWGRIMDAYRLHEHFAKNTADGPDSGTLPSDASNSVDFNEKAIVKTISSYGNDWGRAFEFFNWAPPQCGFKHSVQSYNCMIDILGKAFEFNLAWDLIKRMQSDSGVSPDGVTFRIMFKRYIAAHLVQEAIDIYDRAGEFGLKDRTTFLYLVDALCEYKHVVEAQELCKKTMPNLFEDTKVHNMILRGWFKIGWWSKCREYWEEMESNGVPRDVHSYSIYMDILTKSGKPWKAVKIYKEMKRKVLQSVGLCDGADASIQLYRDMLEAGLQPNIVTYNTIIKLLGESGRIRDAYRNLSRPKEILHLFERMRESGPAPSMETYVMLIKKFGSNKLEGCSVAYLNKIENGFMPTWNVPISLKDVVSKDDTCKTKYQAEVQAQGHQKYRNLTDVLWEAISTRQVLSLYQGLGTKNLQSFISQFIYFYGYSYFKRLYLERSGSKSLGTTANLFVAAAAGACTAIVTQPLDTASSRMQTMFDQLKQRLLKNNQGNPSESAPVALSAFNAFELGAVSMSIATCITYPAIRCKVMIQASDSESEETKNPNPKAKKTITSALYTIWKREGLLGFFKGLQAQILKTVLSSALLLMIKEKITRSTWVLILALRRLHDHFAKNATDGLDSGTLPSDASNSVDFSEKAIVKTISSYGNDWGRAFEFFNWAPRQCRFKHSVQSYNCMIDILGKPFEFNLTWNLIKRKQSDSGVSPDGVTFCIMFKRYIVAHLVQVAIDTYDRASEFGLKDRTTFLYLVDALCEYKHVVEAQELCKKTMPNVFADTKVHNMILHGWFKIGWWSKCREYWEEMESNGVPRDVHSYSIYMDILMKSGKPWKAVKIYKEMKRKGIKLDIVAYNIVLQSVGLCDGADASIQLYRDMLEAGLQPNIVTYNTIIKLLGESGRIRDAYRSSSFIHINTTNVLPTTQMVYGSCFICHSSALDFCNSYGTGLSDWSLASTNGNLGLFLFATLAGNNGGVMSLVSTAADLI</sequence>
<dbReference type="Gene3D" id="1.25.40.10">
    <property type="entry name" value="Tetratricopeptide repeat domain"/>
    <property type="match status" value="6"/>
</dbReference>
<evidence type="ECO:0000256" key="7">
    <source>
        <dbReference type="PROSITE-ProRule" id="PRU00708"/>
    </source>
</evidence>
<feature type="repeat" description="Solcar" evidence="6">
    <location>
        <begin position="588"/>
        <end position="683"/>
    </location>
</feature>
<keyword evidence="4" id="KW-0677">Repeat</keyword>
<feature type="repeat" description="PPR" evidence="7">
    <location>
        <begin position="268"/>
        <end position="302"/>
    </location>
</feature>
<feature type="repeat" description="PPR" evidence="7">
    <location>
        <begin position="860"/>
        <end position="894"/>
    </location>
</feature>
<feature type="repeat" description="PPR" evidence="7">
    <location>
        <begin position="44"/>
        <end position="78"/>
    </location>
</feature>
<organism evidence="8 9">
    <name type="scientific">Aristolochia fimbriata</name>
    <name type="common">White veined hardy Dutchman's pipe vine</name>
    <dbReference type="NCBI Taxonomy" id="158543"/>
    <lineage>
        <taxon>Eukaryota</taxon>
        <taxon>Viridiplantae</taxon>
        <taxon>Streptophyta</taxon>
        <taxon>Embryophyta</taxon>
        <taxon>Tracheophyta</taxon>
        <taxon>Spermatophyta</taxon>
        <taxon>Magnoliopsida</taxon>
        <taxon>Magnoliidae</taxon>
        <taxon>Piperales</taxon>
        <taxon>Aristolochiaceae</taxon>
        <taxon>Aristolochia</taxon>
    </lineage>
</organism>
<dbReference type="InterPro" id="IPR018108">
    <property type="entry name" value="MCP_transmembrane"/>
</dbReference>
<evidence type="ECO:0000256" key="4">
    <source>
        <dbReference type="ARBA" id="ARBA00022737"/>
    </source>
</evidence>
<dbReference type="Pfam" id="PF01535">
    <property type="entry name" value="PPR"/>
    <property type="match status" value="3"/>
</dbReference>
<evidence type="ECO:0000313" key="8">
    <source>
        <dbReference type="EMBL" id="KAG9457938.1"/>
    </source>
</evidence>
<comment type="subcellular location">
    <subcellularLocation>
        <location evidence="1">Membrane</location>
        <topology evidence="1">Multi-pass membrane protein</topology>
    </subcellularLocation>
</comment>
<evidence type="ECO:0000256" key="3">
    <source>
        <dbReference type="ARBA" id="ARBA00022692"/>
    </source>
</evidence>
<feature type="repeat" description="PPR" evidence="7">
    <location>
        <begin position="930"/>
        <end position="964"/>
    </location>
</feature>
<feature type="repeat" description="PPR" evidence="7">
    <location>
        <begin position="303"/>
        <end position="337"/>
    </location>
</feature>
<dbReference type="Gene3D" id="1.50.40.10">
    <property type="entry name" value="Mitochondrial carrier domain"/>
    <property type="match status" value="2"/>
</dbReference>
<reference evidence="8 9" key="1">
    <citation type="submission" date="2021-07" db="EMBL/GenBank/DDBJ databases">
        <title>The Aristolochia fimbriata genome: insights into angiosperm evolution, floral development and chemical biosynthesis.</title>
        <authorList>
            <person name="Jiao Y."/>
        </authorList>
    </citation>
    <scope>NUCLEOTIDE SEQUENCE [LARGE SCALE GENOMIC DNA]</scope>
    <source>
        <strain evidence="8">IBCAS-2021</strain>
        <tissue evidence="8">Leaf</tissue>
    </source>
</reference>
<dbReference type="PROSITE" id="PS51375">
    <property type="entry name" value="PPR"/>
    <property type="match status" value="7"/>
</dbReference>
<dbReference type="EMBL" id="JAINDJ010000002">
    <property type="protein sequence ID" value="KAG9457938.1"/>
    <property type="molecule type" value="Genomic_DNA"/>
</dbReference>
<evidence type="ECO:0000256" key="6">
    <source>
        <dbReference type="PROSITE-ProRule" id="PRU00282"/>
    </source>
</evidence>
<gene>
    <name evidence="8" type="ORF">H6P81_002446</name>
</gene>
<accession>A0AAV7FEC4</accession>
<dbReference type="InterPro" id="IPR023395">
    <property type="entry name" value="MCP_dom_sf"/>
</dbReference>
<name>A0AAV7FEC4_ARIFI</name>
<protein>
    <recommendedName>
        <fullName evidence="10">Pentatricopeptide repeat-containing protein</fullName>
    </recommendedName>
</protein>
<keyword evidence="5 6" id="KW-0472">Membrane</keyword>
<dbReference type="AlphaFoldDB" id="A0AAV7FEC4"/>
<dbReference type="InterPro" id="IPR011990">
    <property type="entry name" value="TPR-like_helical_dom_sf"/>
</dbReference>
<keyword evidence="3 6" id="KW-0812">Transmembrane</keyword>
<dbReference type="InterPro" id="IPR002885">
    <property type="entry name" value="PPR_rpt"/>
</dbReference>
<dbReference type="Pfam" id="PF12854">
    <property type="entry name" value="PPR_1"/>
    <property type="match status" value="1"/>
</dbReference>
<dbReference type="Proteomes" id="UP000825729">
    <property type="component" value="Unassembled WGS sequence"/>
</dbReference>
<evidence type="ECO:0000313" key="9">
    <source>
        <dbReference type="Proteomes" id="UP000825729"/>
    </source>
</evidence>
<dbReference type="PANTHER" id="PTHR47447">
    <property type="entry name" value="OS03G0856100 PROTEIN"/>
    <property type="match status" value="1"/>
</dbReference>
<dbReference type="Pfam" id="PF13041">
    <property type="entry name" value="PPR_2"/>
    <property type="match status" value="1"/>
</dbReference>
<feature type="repeat" description="PPR" evidence="7">
    <location>
        <begin position="9"/>
        <end position="43"/>
    </location>
</feature>
<dbReference type="SUPFAM" id="SSF103506">
    <property type="entry name" value="Mitochondrial carrier"/>
    <property type="match status" value="1"/>
</dbReference>
<dbReference type="Pfam" id="PF00153">
    <property type="entry name" value="Mito_carr"/>
    <property type="match status" value="2"/>
</dbReference>
<proteinExistence type="inferred from homology"/>
<comment type="similarity">
    <text evidence="2">Belongs to the PPR family. P subfamily.</text>
</comment>
<evidence type="ECO:0000256" key="5">
    <source>
        <dbReference type="ARBA" id="ARBA00023136"/>
    </source>
</evidence>
<dbReference type="PANTHER" id="PTHR47447:SF23">
    <property type="entry name" value="PENTACOTRIPEPTIDE-REPEAT REGION OF PRORP DOMAIN-CONTAINING PROTEIN"/>
    <property type="match status" value="1"/>
</dbReference>
<dbReference type="GO" id="GO:0016020">
    <property type="term" value="C:membrane"/>
    <property type="evidence" value="ECO:0007669"/>
    <property type="project" value="UniProtKB-SubCell"/>
</dbReference>
<dbReference type="NCBIfam" id="TIGR00756">
    <property type="entry name" value="PPR"/>
    <property type="match status" value="5"/>
</dbReference>